<organism evidence="1">
    <name type="scientific">freshwater metagenome</name>
    <dbReference type="NCBI Taxonomy" id="449393"/>
    <lineage>
        <taxon>unclassified sequences</taxon>
        <taxon>metagenomes</taxon>
        <taxon>ecological metagenomes</taxon>
    </lineage>
</organism>
<gene>
    <name evidence="1" type="ORF">UFOPK4295_01475</name>
</gene>
<reference evidence="1" key="1">
    <citation type="submission" date="2020-05" db="EMBL/GenBank/DDBJ databases">
        <authorList>
            <person name="Chiriac C."/>
            <person name="Salcher M."/>
            <person name="Ghai R."/>
            <person name="Kavagutti S V."/>
        </authorList>
    </citation>
    <scope>NUCLEOTIDE SEQUENCE</scope>
</reference>
<dbReference type="EMBL" id="CAFBQF010000110">
    <property type="protein sequence ID" value="CAB5056435.1"/>
    <property type="molecule type" value="Genomic_DNA"/>
</dbReference>
<dbReference type="AlphaFoldDB" id="A0A6J7TSG1"/>
<sequence length="56" mass="5740">MESALSQLSSESAVDTLIALTYAADAPDNVTVLVADVVSEKNVSDPIFLGSAVDLS</sequence>
<protein>
    <submittedName>
        <fullName evidence="1">Unannotated protein</fullName>
    </submittedName>
</protein>
<proteinExistence type="predicted"/>
<accession>A0A6J7TSG1</accession>
<name>A0A6J7TSG1_9ZZZZ</name>
<evidence type="ECO:0000313" key="1">
    <source>
        <dbReference type="EMBL" id="CAB5056435.1"/>
    </source>
</evidence>